<proteinExistence type="predicted"/>
<dbReference type="InterPro" id="IPR029018">
    <property type="entry name" value="Hex-like_dom2"/>
</dbReference>
<protein>
    <submittedName>
        <fullName evidence="4">Carbohydrate binding family 6</fullName>
    </submittedName>
</protein>
<dbReference type="SUPFAM" id="SSF49785">
    <property type="entry name" value="Galactose-binding domain-like"/>
    <property type="match status" value="1"/>
</dbReference>
<dbReference type="InterPro" id="IPR008979">
    <property type="entry name" value="Galactose-bd-like_sf"/>
</dbReference>
<keyword evidence="2" id="KW-0732">Signal</keyword>
<dbReference type="GO" id="GO:0005975">
    <property type="term" value="P:carbohydrate metabolic process"/>
    <property type="evidence" value="ECO:0007669"/>
    <property type="project" value="UniProtKB-ARBA"/>
</dbReference>
<reference evidence="4 5" key="1">
    <citation type="journal article" date="2011" name="J. Bacteriol.">
        <title>Genome sequence of the verrucomicrobium Opitutus terrae PB90-1, an abundant inhabitant of rice paddy soil ecosystems.</title>
        <authorList>
            <person name="van Passel M.W."/>
            <person name="Kant R."/>
            <person name="Palva A."/>
            <person name="Copeland A."/>
            <person name="Lucas S."/>
            <person name="Lapidus A."/>
            <person name="Glavina del Rio T."/>
            <person name="Pitluck S."/>
            <person name="Goltsman E."/>
            <person name="Clum A."/>
            <person name="Sun H."/>
            <person name="Schmutz J."/>
            <person name="Larimer F.W."/>
            <person name="Land M.L."/>
            <person name="Hauser L."/>
            <person name="Kyrpides N."/>
            <person name="Mikhailova N."/>
            <person name="Richardson P.P."/>
            <person name="Janssen P.H."/>
            <person name="de Vos W.M."/>
            <person name="Smidt H."/>
        </authorList>
    </citation>
    <scope>NUCLEOTIDE SEQUENCE [LARGE SCALE GENOMIC DNA]</scope>
    <source>
        <strain evidence="5">DSM 11246 / JCM 15787 / PB90-1</strain>
    </source>
</reference>
<dbReference type="KEGG" id="ote:Oter_4535"/>
<dbReference type="GO" id="GO:0016787">
    <property type="term" value="F:hydrolase activity"/>
    <property type="evidence" value="ECO:0007669"/>
    <property type="project" value="UniProtKB-KW"/>
</dbReference>
<name>B1ZQQ5_OPITP</name>
<keyword evidence="1" id="KW-0378">Hydrolase</keyword>
<evidence type="ECO:0000256" key="1">
    <source>
        <dbReference type="ARBA" id="ARBA00022801"/>
    </source>
</evidence>
<organism evidence="4 5">
    <name type="scientific">Opitutus terrae (strain DSM 11246 / JCM 15787 / PB90-1)</name>
    <dbReference type="NCBI Taxonomy" id="452637"/>
    <lineage>
        <taxon>Bacteria</taxon>
        <taxon>Pseudomonadati</taxon>
        <taxon>Verrucomicrobiota</taxon>
        <taxon>Opitutia</taxon>
        <taxon>Opitutales</taxon>
        <taxon>Opitutaceae</taxon>
        <taxon>Opitutus</taxon>
    </lineage>
</organism>
<feature type="signal peptide" evidence="2">
    <location>
        <begin position="1"/>
        <end position="23"/>
    </location>
</feature>
<accession>B1ZQQ5</accession>
<dbReference type="InterPro" id="IPR005084">
    <property type="entry name" value="CBM6"/>
</dbReference>
<feature type="chain" id="PRO_5002774359" evidence="2">
    <location>
        <begin position="24"/>
        <end position="898"/>
    </location>
</feature>
<dbReference type="CAZy" id="CBM35">
    <property type="family name" value="Carbohydrate-Binding Module Family 35"/>
</dbReference>
<dbReference type="Proteomes" id="UP000007013">
    <property type="component" value="Chromosome"/>
</dbReference>
<evidence type="ECO:0000313" key="5">
    <source>
        <dbReference type="Proteomes" id="UP000007013"/>
    </source>
</evidence>
<dbReference type="eggNOG" id="COG4733">
    <property type="taxonomic scope" value="Bacteria"/>
</dbReference>
<dbReference type="Gene3D" id="2.60.120.260">
    <property type="entry name" value="Galactose-binding domain-like"/>
    <property type="match status" value="1"/>
</dbReference>
<keyword evidence="5" id="KW-1185">Reference proteome</keyword>
<dbReference type="GO" id="GO:0030246">
    <property type="term" value="F:carbohydrate binding"/>
    <property type="evidence" value="ECO:0007669"/>
    <property type="project" value="InterPro"/>
</dbReference>
<dbReference type="SUPFAM" id="SSF55545">
    <property type="entry name" value="beta-N-acetylhexosaminidase-like domain"/>
    <property type="match status" value="1"/>
</dbReference>
<gene>
    <name evidence="4" type="ordered locus">Oter_4535</name>
</gene>
<evidence type="ECO:0000256" key="2">
    <source>
        <dbReference type="SAM" id="SignalP"/>
    </source>
</evidence>
<sequence length="898" mass="100403">MPPLARLVVLALVCTFALAPAFARPVHLAFDPQDEPVGFAARELESALIRRGFEPHRLDLTASLLPSDADAIVLASADSPLVRAAVAAQAIAPPGDLRAEGFSLRIARHEPRRTWIIAPDSAGLMYGGLETAELIRTRGLEAITDRDSNPHFAERGVKFNLPLDARTPSYTDASDSAQQNIATVWDLGFWHDFIDRLARDRYNLISLWNLHPFPSLVRVPEYPDVALADVQRSTAKWDEFYSTWAVGLDAPEILDHVETLKRMTIEEKIAFWREVMRYGRSRNVKFYLITWNVFLNGTGAGARPPSAAPDSGVSPASRYGFTTALDNAATIDYFRRSVRELLLTYPDLAGIGLTTGENMLDATPAQKEQWAFRTYGQGVLDALAVQPDRRITFIHRQHEAAAREIAQTFAPLIAHQGVDFVYSFKYAEAHALSSTRQNFHERFLADIGDQPVLWTLRNDDAYVFRWGAPDFVREFIQNMPGTPTRGFYYGSDQWIWGREFLDVNRASDAPRPLEIEKHWYHWLLWGRLGYDPALPNERLIALLAEQFPSVDAAKLFAAWQDASMIYPLTTGFHWGRFDFQWYIEAARSRPEPAQTPTGFHDINRFISLPPHPTTGNVSIPDYVDAITHGREIGGITPLQVADQLNAHAARALALVDEISAIGDSTLQVTLDDIRSMAHLGGYYAHKIRAATELALSRAKPTPDQHATIARELNQAAFHWRNFASLALAHYRNPIWMNRVGTVDWRALYRSVLYDLTITGSPVAVPSMSVTPGGSILEAEDARVDSAPVRRAVAGFTGVGYRDFAGSQGRRWIEWTYDAPTAGHYLLEFRYAMRRDEIEPAALILNGAPAGAVVLWPTGSLESWAWDRVIVNLHAGPNTIRLNPPLGPNIDHLNILCLR</sequence>
<dbReference type="RefSeq" id="WP_012377320.1">
    <property type="nucleotide sequence ID" value="NC_010571.1"/>
</dbReference>
<dbReference type="OrthoDB" id="99887at2"/>
<dbReference type="eggNOG" id="COG3525">
    <property type="taxonomic scope" value="Bacteria"/>
</dbReference>
<evidence type="ECO:0000259" key="3">
    <source>
        <dbReference type="PROSITE" id="PS51175"/>
    </source>
</evidence>
<dbReference type="Gene3D" id="3.30.379.10">
    <property type="entry name" value="Chitobiase/beta-hexosaminidase domain 2-like"/>
    <property type="match status" value="1"/>
</dbReference>
<dbReference type="STRING" id="452637.Oter_4535"/>
<evidence type="ECO:0000313" key="4">
    <source>
        <dbReference type="EMBL" id="ACB77806.1"/>
    </source>
</evidence>
<dbReference type="PROSITE" id="PS51175">
    <property type="entry name" value="CBM6"/>
    <property type="match status" value="1"/>
</dbReference>
<dbReference type="HOGENOM" id="CLU_333655_0_0_0"/>
<dbReference type="AlphaFoldDB" id="B1ZQQ5"/>
<feature type="domain" description="CBM6" evidence="3">
    <location>
        <begin position="774"/>
        <end position="895"/>
    </location>
</feature>
<dbReference type="EMBL" id="CP001032">
    <property type="protein sequence ID" value="ACB77806.1"/>
    <property type="molecule type" value="Genomic_DNA"/>
</dbReference>